<comment type="caution">
    <text evidence="2">The sequence shown here is derived from an EMBL/GenBank/DDBJ whole genome shotgun (WGS) entry which is preliminary data.</text>
</comment>
<dbReference type="PANTHER" id="PTHR46599">
    <property type="entry name" value="PIGGYBAC TRANSPOSABLE ELEMENT-DERIVED PROTEIN 4"/>
    <property type="match status" value="1"/>
</dbReference>
<dbReference type="Proteomes" id="UP001487740">
    <property type="component" value="Unassembled WGS sequence"/>
</dbReference>
<evidence type="ECO:0000313" key="2">
    <source>
        <dbReference type="EMBL" id="KAK8393491.1"/>
    </source>
</evidence>
<proteinExistence type="predicted"/>
<accession>A0AAW0U1W3</accession>
<dbReference type="AlphaFoldDB" id="A0AAW0U1W3"/>
<dbReference type="InterPro" id="IPR029526">
    <property type="entry name" value="PGBD"/>
</dbReference>
<protein>
    <recommendedName>
        <fullName evidence="1">PiggyBac transposable element-derived protein domain-containing protein</fullName>
    </recommendedName>
</protein>
<dbReference type="Pfam" id="PF13843">
    <property type="entry name" value="DDE_Tnp_1_7"/>
    <property type="match status" value="1"/>
</dbReference>
<evidence type="ECO:0000313" key="3">
    <source>
        <dbReference type="Proteomes" id="UP001487740"/>
    </source>
</evidence>
<evidence type="ECO:0000259" key="1">
    <source>
        <dbReference type="Pfam" id="PF13843"/>
    </source>
</evidence>
<reference evidence="2 3" key="1">
    <citation type="submission" date="2023-03" db="EMBL/GenBank/DDBJ databases">
        <title>High-quality genome of Scylla paramamosain provides insights in environmental adaptation.</title>
        <authorList>
            <person name="Zhang L."/>
        </authorList>
    </citation>
    <scope>NUCLEOTIDE SEQUENCE [LARGE SCALE GENOMIC DNA]</scope>
    <source>
        <strain evidence="2">LZ_2023a</strain>
        <tissue evidence="2">Muscle</tissue>
    </source>
</reference>
<gene>
    <name evidence="2" type="ORF">O3P69_006662</name>
</gene>
<keyword evidence="3" id="KW-1185">Reference proteome</keyword>
<organism evidence="2 3">
    <name type="scientific">Scylla paramamosain</name>
    <name type="common">Mud crab</name>
    <dbReference type="NCBI Taxonomy" id="85552"/>
    <lineage>
        <taxon>Eukaryota</taxon>
        <taxon>Metazoa</taxon>
        <taxon>Ecdysozoa</taxon>
        <taxon>Arthropoda</taxon>
        <taxon>Crustacea</taxon>
        <taxon>Multicrustacea</taxon>
        <taxon>Malacostraca</taxon>
        <taxon>Eumalacostraca</taxon>
        <taxon>Eucarida</taxon>
        <taxon>Decapoda</taxon>
        <taxon>Pleocyemata</taxon>
        <taxon>Brachyura</taxon>
        <taxon>Eubrachyura</taxon>
        <taxon>Portunoidea</taxon>
        <taxon>Portunidae</taxon>
        <taxon>Portuninae</taxon>
        <taxon>Scylla</taxon>
    </lineage>
</organism>
<name>A0AAW0U1W3_SCYPA</name>
<dbReference type="PANTHER" id="PTHR46599:SF3">
    <property type="entry name" value="PIGGYBAC TRANSPOSABLE ELEMENT-DERIVED PROTEIN 4"/>
    <property type="match status" value="1"/>
</dbReference>
<feature type="domain" description="PiggyBac transposable element-derived protein" evidence="1">
    <location>
        <begin position="7"/>
        <end position="77"/>
    </location>
</feature>
<sequence length="136" mass="15868">MSDHSLGVSVAVVASLLQKYLNRGHFLFMDNHYTSLLLAHYLDRYQTGLCSTVKRGRKRMPRRQSLAKKERYDKKELFFLSTASRSLIRLTDSINWGDKKRIRKWKPEPVPAYNLNMMHVYQSDAMISIECTAEVV</sequence>
<dbReference type="EMBL" id="JARAKH010000020">
    <property type="protein sequence ID" value="KAK8393491.1"/>
    <property type="molecule type" value="Genomic_DNA"/>
</dbReference>